<dbReference type="EMBL" id="FTMS01000019">
    <property type="protein sequence ID" value="SIQ94741.1"/>
    <property type="molecule type" value="Genomic_DNA"/>
</dbReference>
<name>A0A1N6WXJ5_9SPIO</name>
<proteinExistence type="predicted"/>
<gene>
    <name evidence="1" type="ORF">SAMN05920897_11926</name>
</gene>
<evidence type="ECO:0000313" key="1">
    <source>
        <dbReference type="EMBL" id="SIQ94741.1"/>
    </source>
</evidence>
<keyword evidence="2" id="KW-1185">Reference proteome</keyword>
<evidence type="ECO:0000313" key="2">
    <source>
        <dbReference type="Proteomes" id="UP000186400"/>
    </source>
</evidence>
<reference evidence="1 2" key="1">
    <citation type="submission" date="2017-01" db="EMBL/GenBank/DDBJ databases">
        <authorList>
            <person name="Mah S.A."/>
            <person name="Swanson W.J."/>
            <person name="Moy G.W."/>
            <person name="Vacquier V.D."/>
        </authorList>
    </citation>
    <scope>NUCLEOTIDE SEQUENCE [LARGE SCALE GENOMIC DNA]</scope>
    <source>
        <strain evidence="1 2">ASpG1</strain>
    </source>
</reference>
<dbReference type="Proteomes" id="UP000186400">
    <property type="component" value="Unassembled WGS sequence"/>
</dbReference>
<sequence>MTDAKKEIFVVPEAIGDPFDHLDLVVHTFENTGIQPVSCVCQQALHYYVLSKLPELRVSGEWESLMPASLNPEEVNYGP</sequence>
<organism evidence="1 2">
    <name type="scientific">Alkalispirochaeta americana</name>
    <dbReference type="NCBI Taxonomy" id="159291"/>
    <lineage>
        <taxon>Bacteria</taxon>
        <taxon>Pseudomonadati</taxon>
        <taxon>Spirochaetota</taxon>
        <taxon>Spirochaetia</taxon>
        <taxon>Spirochaetales</taxon>
        <taxon>Spirochaetaceae</taxon>
        <taxon>Alkalispirochaeta</taxon>
    </lineage>
</organism>
<accession>A0A1N6WXJ5</accession>
<dbReference type="AlphaFoldDB" id="A0A1N6WXJ5"/>
<protein>
    <submittedName>
        <fullName evidence="1">Uncharacterized protein</fullName>
    </submittedName>
</protein>